<dbReference type="Proteomes" id="UP000005427">
    <property type="component" value="Segment"/>
</dbReference>
<name>G9FH33_9CAUD</name>
<proteinExistence type="predicted"/>
<protein>
    <recommendedName>
        <fullName evidence="3">Head-to-tail adaptor</fullName>
    </recommendedName>
</protein>
<keyword evidence="2" id="KW-1185">Reference proteome</keyword>
<dbReference type="GeneID" id="11541335"/>
<accession>G9FH33</accession>
<evidence type="ECO:0008006" key="3">
    <source>
        <dbReference type="Google" id="ProtNLM"/>
    </source>
</evidence>
<reference evidence="1 2" key="1">
    <citation type="submission" date="2011-06" db="EMBL/GenBank/DDBJ databases">
        <title>Two lysogenic phages can combine to generate a single lytic phage.</title>
        <authorList>
            <person name="Petrovski S."/>
        </authorList>
    </citation>
    <scope>NUCLEOTIDE SEQUENCE [LARGE SCALE GENOMIC DNA]</scope>
</reference>
<organism evidence="1 2">
    <name type="scientific">Rhodococcus phage REQ2</name>
    <dbReference type="NCBI Taxonomy" id="1109713"/>
    <lineage>
        <taxon>Viruses</taxon>
        <taxon>Duplodnaviria</taxon>
        <taxon>Heunggongvirae</taxon>
        <taxon>Uroviricota</taxon>
        <taxon>Caudoviricetes</taxon>
        <taxon>Caudoviricetes incertae sedis</taxon>
        <taxon>Melbournevirus</taxon>
        <taxon>Melbournevirus REQ2</taxon>
    </lineage>
</organism>
<dbReference type="EMBL" id="JN116823">
    <property type="protein sequence ID" value="AEV51862.1"/>
    <property type="molecule type" value="Genomic_DNA"/>
</dbReference>
<evidence type="ECO:0000313" key="1">
    <source>
        <dbReference type="EMBL" id="AEV51862.1"/>
    </source>
</evidence>
<evidence type="ECO:0000313" key="2">
    <source>
        <dbReference type="Proteomes" id="UP000005427"/>
    </source>
</evidence>
<sequence length="122" mass="13153">MTVFATATDVGRGRRPFNDDEKIDIEAMIAAAGKWIQDRRIENGKPELVATDPTAQLVVVQVVRTAFDMAKHAGLTSFSKATGGVSRSGTIANPGELLVFTEFHRKLLGISLSAKPSYTFGD</sequence>
<dbReference type="KEGG" id="vg:11541335"/>
<dbReference type="RefSeq" id="YP_005087052.1">
    <property type="nucleotide sequence ID" value="NC_016652.1"/>
</dbReference>